<keyword evidence="5" id="KW-1185">Reference proteome</keyword>
<organism evidence="4 5">
    <name type="scientific">Amanita muscaria (strain Koide BX008)</name>
    <dbReference type="NCBI Taxonomy" id="946122"/>
    <lineage>
        <taxon>Eukaryota</taxon>
        <taxon>Fungi</taxon>
        <taxon>Dikarya</taxon>
        <taxon>Basidiomycota</taxon>
        <taxon>Agaricomycotina</taxon>
        <taxon>Agaricomycetes</taxon>
        <taxon>Agaricomycetidae</taxon>
        <taxon>Agaricales</taxon>
        <taxon>Pluteineae</taxon>
        <taxon>Amanitaceae</taxon>
        <taxon>Amanita</taxon>
    </lineage>
</organism>
<evidence type="ECO:0000256" key="1">
    <source>
        <dbReference type="ARBA" id="ARBA00012513"/>
    </source>
</evidence>
<dbReference type="PROSITE" id="PS50011">
    <property type="entry name" value="PROTEIN_KINASE_DOM"/>
    <property type="match status" value="1"/>
</dbReference>
<dbReference type="GO" id="GO:0005524">
    <property type="term" value="F:ATP binding"/>
    <property type="evidence" value="ECO:0007669"/>
    <property type="project" value="InterPro"/>
</dbReference>
<dbReference type="PROSITE" id="PS00108">
    <property type="entry name" value="PROTEIN_KINASE_ST"/>
    <property type="match status" value="1"/>
</dbReference>
<protein>
    <recommendedName>
        <fullName evidence="1">non-specific serine/threonine protein kinase</fullName>
        <ecNumber evidence="1">2.7.11.1</ecNumber>
    </recommendedName>
</protein>
<feature type="region of interest" description="Disordered" evidence="2">
    <location>
        <begin position="297"/>
        <end position="321"/>
    </location>
</feature>
<feature type="domain" description="Protein kinase" evidence="3">
    <location>
        <begin position="1"/>
        <end position="266"/>
    </location>
</feature>
<dbReference type="STRING" id="946122.A0A0C2X7T7"/>
<gene>
    <name evidence="4" type="ORF">M378DRAFT_564851</name>
</gene>
<proteinExistence type="predicted"/>
<dbReference type="AlphaFoldDB" id="A0A0C2X7T7"/>
<dbReference type="InterPro" id="IPR011009">
    <property type="entry name" value="Kinase-like_dom_sf"/>
</dbReference>
<dbReference type="InParanoid" id="A0A0C2X7T7"/>
<name>A0A0C2X7T7_AMAMK</name>
<dbReference type="InterPro" id="IPR008271">
    <property type="entry name" value="Ser/Thr_kinase_AS"/>
</dbReference>
<dbReference type="InterPro" id="IPR000719">
    <property type="entry name" value="Prot_kinase_dom"/>
</dbReference>
<sequence>MVKRRSEKSIVYKASERGSDKLVAIKKSRVSNKVKRPILQHEARVLEVLQGGPLIPVVYGYGQLDHFEYMAMELLGPSVADQQQKGGAGVMVETVIRVVYQVLSGLQHIHSHGIVHRDIKPENLLCSLDDESTIKIIDFGIAKPLSGCRPNKYDPLAERRQIVGSLYWASLNSHNGIDLSPRDDLESLALVALFLLRGNLPWNPRPRLEDPLRSQEIIRLMKSNCPGPALCDGFPQEFSKLLTYSRSLTFEQHPDYVRLRLSLATLAERMGYSADSGSLDWTYACCYPKTTNLILHDPDVSLPEEDEDEGEDDEDLGKDSYYGWDLDQWERNGPRDKDLTLPMMQENGVDRIIPVIVEVEDN</sequence>
<dbReference type="HOGENOM" id="CLU_019279_2_0_1"/>
<dbReference type="SMART" id="SM00220">
    <property type="entry name" value="S_TKc"/>
    <property type="match status" value="1"/>
</dbReference>
<dbReference type="Pfam" id="PF00069">
    <property type="entry name" value="Pkinase"/>
    <property type="match status" value="1"/>
</dbReference>
<dbReference type="Gene3D" id="1.10.510.10">
    <property type="entry name" value="Transferase(Phosphotransferase) domain 1"/>
    <property type="match status" value="1"/>
</dbReference>
<dbReference type="SUPFAM" id="SSF56112">
    <property type="entry name" value="Protein kinase-like (PK-like)"/>
    <property type="match status" value="1"/>
</dbReference>
<evidence type="ECO:0000256" key="2">
    <source>
        <dbReference type="SAM" id="MobiDB-lite"/>
    </source>
</evidence>
<feature type="compositionally biased region" description="Acidic residues" evidence="2">
    <location>
        <begin position="302"/>
        <end position="316"/>
    </location>
</feature>
<evidence type="ECO:0000313" key="5">
    <source>
        <dbReference type="Proteomes" id="UP000054549"/>
    </source>
</evidence>
<dbReference type="PANTHER" id="PTHR11909">
    <property type="entry name" value="CASEIN KINASE-RELATED"/>
    <property type="match status" value="1"/>
</dbReference>
<dbReference type="EC" id="2.7.11.1" evidence="1"/>
<dbReference type="Proteomes" id="UP000054549">
    <property type="component" value="Unassembled WGS sequence"/>
</dbReference>
<dbReference type="GO" id="GO:0004674">
    <property type="term" value="F:protein serine/threonine kinase activity"/>
    <property type="evidence" value="ECO:0007669"/>
    <property type="project" value="UniProtKB-EC"/>
</dbReference>
<accession>A0A0C2X7T7</accession>
<evidence type="ECO:0000259" key="3">
    <source>
        <dbReference type="PROSITE" id="PS50011"/>
    </source>
</evidence>
<dbReference type="EMBL" id="KN818246">
    <property type="protein sequence ID" value="KIL64828.1"/>
    <property type="molecule type" value="Genomic_DNA"/>
</dbReference>
<evidence type="ECO:0000313" key="4">
    <source>
        <dbReference type="EMBL" id="KIL64828.1"/>
    </source>
</evidence>
<dbReference type="InterPro" id="IPR050235">
    <property type="entry name" value="CK1_Ser-Thr_kinase"/>
</dbReference>
<dbReference type="OrthoDB" id="5579860at2759"/>
<reference evidence="4 5" key="1">
    <citation type="submission" date="2014-04" db="EMBL/GenBank/DDBJ databases">
        <title>Evolutionary Origins and Diversification of the Mycorrhizal Mutualists.</title>
        <authorList>
            <consortium name="DOE Joint Genome Institute"/>
            <consortium name="Mycorrhizal Genomics Consortium"/>
            <person name="Kohler A."/>
            <person name="Kuo A."/>
            <person name="Nagy L.G."/>
            <person name="Floudas D."/>
            <person name="Copeland A."/>
            <person name="Barry K.W."/>
            <person name="Cichocki N."/>
            <person name="Veneault-Fourrey C."/>
            <person name="LaButti K."/>
            <person name="Lindquist E.A."/>
            <person name="Lipzen A."/>
            <person name="Lundell T."/>
            <person name="Morin E."/>
            <person name="Murat C."/>
            <person name="Riley R."/>
            <person name="Ohm R."/>
            <person name="Sun H."/>
            <person name="Tunlid A."/>
            <person name="Henrissat B."/>
            <person name="Grigoriev I.V."/>
            <person name="Hibbett D.S."/>
            <person name="Martin F."/>
        </authorList>
    </citation>
    <scope>NUCLEOTIDE SEQUENCE [LARGE SCALE GENOMIC DNA]</scope>
    <source>
        <strain evidence="4 5">Koide BX008</strain>
    </source>
</reference>